<comment type="catalytic activity">
    <reaction evidence="1">
        <text>O-phospho-L-threonyl-[protein] + H2O = L-threonyl-[protein] + phosphate</text>
        <dbReference type="Rhea" id="RHEA:47004"/>
        <dbReference type="Rhea" id="RHEA-COMP:11060"/>
        <dbReference type="Rhea" id="RHEA-COMP:11605"/>
        <dbReference type="ChEBI" id="CHEBI:15377"/>
        <dbReference type="ChEBI" id="CHEBI:30013"/>
        <dbReference type="ChEBI" id="CHEBI:43474"/>
        <dbReference type="ChEBI" id="CHEBI:61977"/>
        <dbReference type="EC" id="3.1.3.16"/>
    </reaction>
</comment>
<sequence>MHFCGLAKARSISVIHNHYSHLCRIAEGLSDHQGLSRLSTAANSGRVLKPSRLLSIGSAAVIAGSSLSKARAATQQTRSPVTRIYATSQDQTVSDSTADSSLSAVDSEPASNGSSNGHLSPQDGPESSGGGSLAPPQQLRLNLAAALMPHPNKAHRGGEDAVFLSDDGLTFGLADGVGSWIESGVDAGIFARELMGNCESAAKQIAPSKTAPMNILKNGFYDTKKMGSSTACILALEGATLHAANLGDSGFMVVRRNKVAFKSRSQQHQFNYPFQLGRGGRFPFDSPAAAECYSVPLKEGDVIIAGTDGVWDNLFDPECAALVSQTQGKGQNPAQSAEALARCAHMRGADPQATTPFSIGCQQLGFQEIGGKLDDIAVIIAYVEGASKM</sequence>
<comment type="similarity">
    <text evidence="1">Belongs to the PP2C family.</text>
</comment>
<protein>
    <recommendedName>
        <fullName evidence="1">Protein phosphatase</fullName>
        <ecNumber evidence="1">3.1.3.16</ecNumber>
    </recommendedName>
</protein>
<feature type="compositionally biased region" description="Polar residues" evidence="2">
    <location>
        <begin position="73"/>
        <end position="119"/>
    </location>
</feature>
<comment type="caution">
    <text evidence="4">The sequence shown here is derived from an EMBL/GenBank/DDBJ whole genome shotgun (WGS) entry which is preliminary data.</text>
</comment>
<dbReference type="PANTHER" id="PTHR12320">
    <property type="entry name" value="PROTEIN PHOSPHATASE 2C"/>
    <property type="match status" value="1"/>
</dbReference>
<dbReference type="Gene3D" id="3.60.40.10">
    <property type="entry name" value="PPM-type phosphatase domain"/>
    <property type="match status" value="1"/>
</dbReference>
<evidence type="ECO:0000259" key="3">
    <source>
        <dbReference type="PROSITE" id="PS51746"/>
    </source>
</evidence>
<comment type="catalytic activity">
    <reaction evidence="1">
        <text>O-phospho-L-seryl-[protein] + H2O = L-seryl-[protein] + phosphate</text>
        <dbReference type="Rhea" id="RHEA:20629"/>
        <dbReference type="Rhea" id="RHEA-COMP:9863"/>
        <dbReference type="Rhea" id="RHEA-COMP:11604"/>
        <dbReference type="ChEBI" id="CHEBI:15377"/>
        <dbReference type="ChEBI" id="CHEBI:29999"/>
        <dbReference type="ChEBI" id="CHEBI:43474"/>
        <dbReference type="ChEBI" id="CHEBI:83421"/>
        <dbReference type="EC" id="3.1.3.16"/>
    </reaction>
</comment>
<evidence type="ECO:0000256" key="1">
    <source>
        <dbReference type="RuleBase" id="RU366020"/>
    </source>
</evidence>
<dbReference type="InterPro" id="IPR039123">
    <property type="entry name" value="PPTC7"/>
</dbReference>
<dbReference type="InterPro" id="IPR036457">
    <property type="entry name" value="PPM-type-like_dom_sf"/>
</dbReference>
<dbReference type="SMART" id="SM00331">
    <property type="entry name" value="PP2C_SIG"/>
    <property type="match status" value="1"/>
</dbReference>
<dbReference type="SMART" id="SM00332">
    <property type="entry name" value="PP2Cc"/>
    <property type="match status" value="1"/>
</dbReference>
<feature type="domain" description="PPM-type phosphatase" evidence="3">
    <location>
        <begin position="145"/>
        <end position="383"/>
    </location>
</feature>
<proteinExistence type="inferred from homology"/>
<dbReference type="EC" id="3.1.3.16" evidence="1"/>
<dbReference type="InterPro" id="IPR001932">
    <property type="entry name" value="PPM-type_phosphatase-like_dom"/>
</dbReference>
<keyword evidence="1" id="KW-0479">Metal-binding</keyword>
<dbReference type="Pfam" id="PF07228">
    <property type="entry name" value="SpoIIE"/>
    <property type="match status" value="1"/>
</dbReference>
<keyword evidence="1" id="KW-0378">Hydrolase</keyword>
<comment type="cofactor">
    <cofactor evidence="1">
        <name>Mg(2+)</name>
        <dbReference type="ChEBI" id="CHEBI:18420"/>
    </cofactor>
</comment>
<dbReference type="PROSITE" id="PS51746">
    <property type="entry name" value="PPM_2"/>
    <property type="match status" value="1"/>
</dbReference>
<feature type="region of interest" description="Disordered" evidence="2">
    <location>
        <begin position="73"/>
        <end position="136"/>
    </location>
</feature>
<name>A0ABP1FNR3_9CHLO</name>
<dbReference type="EMBL" id="CAXHTA020000003">
    <property type="protein sequence ID" value="CAL5220230.1"/>
    <property type="molecule type" value="Genomic_DNA"/>
</dbReference>
<reference evidence="4 5" key="1">
    <citation type="submission" date="2024-06" db="EMBL/GenBank/DDBJ databases">
        <authorList>
            <person name="Kraege A."/>
            <person name="Thomma B."/>
        </authorList>
    </citation>
    <scope>NUCLEOTIDE SEQUENCE [LARGE SCALE GENOMIC DNA]</scope>
</reference>
<keyword evidence="1" id="KW-0460">Magnesium</keyword>
<evidence type="ECO:0000313" key="5">
    <source>
        <dbReference type="Proteomes" id="UP001497392"/>
    </source>
</evidence>
<comment type="cofactor">
    <cofactor evidence="1">
        <name>Mn(2+)</name>
        <dbReference type="ChEBI" id="CHEBI:29035"/>
    </cofactor>
</comment>
<dbReference type="SUPFAM" id="SSF81606">
    <property type="entry name" value="PP2C-like"/>
    <property type="match status" value="1"/>
</dbReference>
<organism evidence="4 5">
    <name type="scientific">Coccomyxa viridis</name>
    <dbReference type="NCBI Taxonomy" id="1274662"/>
    <lineage>
        <taxon>Eukaryota</taxon>
        <taxon>Viridiplantae</taxon>
        <taxon>Chlorophyta</taxon>
        <taxon>core chlorophytes</taxon>
        <taxon>Trebouxiophyceae</taxon>
        <taxon>Trebouxiophyceae incertae sedis</taxon>
        <taxon>Coccomyxaceae</taxon>
        <taxon>Coccomyxa</taxon>
    </lineage>
</organism>
<keyword evidence="5" id="KW-1185">Reference proteome</keyword>
<keyword evidence="1" id="KW-0904">Protein phosphatase</keyword>
<dbReference type="Proteomes" id="UP001497392">
    <property type="component" value="Unassembled WGS sequence"/>
</dbReference>
<gene>
    <name evidence="4" type="primary">g2206</name>
    <name evidence="4" type="ORF">VP750_LOCUS1889</name>
</gene>
<keyword evidence="1" id="KW-0464">Manganese</keyword>
<dbReference type="PANTHER" id="PTHR12320:SF1">
    <property type="entry name" value="PROTEIN PHOSPHATASE PTC7 HOMOLOG"/>
    <property type="match status" value="1"/>
</dbReference>
<evidence type="ECO:0000256" key="2">
    <source>
        <dbReference type="SAM" id="MobiDB-lite"/>
    </source>
</evidence>
<accession>A0ABP1FNR3</accession>
<evidence type="ECO:0000313" key="4">
    <source>
        <dbReference type="EMBL" id="CAL5220230.1"/>
    </source>
</evidence>